<keyword evidence="3" id="KW-1185">Reference proteome</keyword>
<name>A0A1Y1CK33_9BACT</name>
<keyword evidence="1" id="KW-0472">Membrane</keyword>
<protein>
    <submittedName>
        <fullName evidence="2">Uncharacterized protein</fullName>
    </submittedName>
</protein>
<dbReference type="AlphaFoldDB" id="A0A1Y1CK33"/>
<dbReference type="Proteomes" id="UP000218267">
    <property type="component" value="Chromosome"/>
</dbReference>
<dbReference type="EMBL" id="AP018042">
    <property type="protein sequence ID" value="BAX80684.1"/>
    <property type="molecule type" value="Genomic_DNA"/>
</dbReference>
<evidence type="ECO:0000256" key="1">
    <source>
        <dbReference type="SAM" id="Phobius"/>
    </source>
</evidence>
<accession>A0A1Y1CK33</accession>
<keyword evidence="1" id="KW-1133">Transmembrane helix</keyword>
<reference evidence="3" key="2">
    <citation type="journal article" date="2020" name="Antonie Van Leeuwenhoek">
        <title>Labilibaculum antarcticum sp. nov., a novel facultative anaerobic, psychrotorelant bacterium isolated from marine sediment of Antarctica.</title>
        <authorList>
            <person name="Watanabe M."/>
            <person name="Kojima H."/>
            <person name="Fukui M."/>
        </authorList>
    </citation>
    <scope>NUCLEOTIDE SEQUENCE [LARGE SCALE GENOMIC DNA]</scope>
    <source>
        <strain evidence="3">SPP2</strain>
    </source>
</reference>
<proteinExistence type="predicted"/>
<reference evidence="2 3" key="1">
    <citation type="journal article" date="2018" name="Mar. Genomics">
        <title>Complete genome sequence of Marinifilaceae bacterium strain SPP2, isolated from the Antarctic marine sediment.</title>
        <authorList>
            <person name="Watanabe M."/>
            <person name="Kojima H."/>
            <person name="Fukui M."/>
        </authorList>
    </citation>
    <scope>NUCLEOTIDE SEQUENCE [LARGE SCALE GENOMIC DNA]</scope>
    <source>
        <strain evidence="2 3">SPP2</strain>
    </source>
</reference>
<dbReference type="KEGG" id="mbas:ALGA_2357"/>
<gene>
    <name evidence="2" type="ORF">ALGA_2357</name>
</gene>
<evidence type="ECO:0000313" key="3">
    <source>
        <dbReference type="Proteomes" id="UP000218267"/>
    </source>
</evidence>
<organism evidence="2 3">
    <name type="scientific">Labilibaculum antarcticum</name>
    <dbReference type="NCBI Taxonomy" id="1717717"/>
    <lineage>
        <taxon>Bacteria</taxon>
        <taxon>Pseudomonadati</taxon>
        <taxon>Bacteroidota</taxon>
        <taxon>Bacteroidia</taxon>
        <taxon>Marinilabiliales</taxon>
        <taxon>Marinifilaceae</taxon>
        <taxon>Labilibaculum</taxon>
    </lineage>
</organism>
<feature type="transmembrane region" description="Helical" evidence="1">
    <location>
        <begin position="42"/>
        <end position="66"/>
    </location>
</feature>
<keyword evidence="1" id="KW-0812">Transmembrane</keyword>
<evidence type="ECO:0000313" key="2">
    <source>
        <dbReference type="EMBL" id="BAX80684.1"/>
    </source>
</evidence>
<sequence>MAQKGKNTAKEPNSSININYISTDAGVESLFNVHFQLTNLGIVLWQIIFLKVSYSLYVYCLAFLCLQEKLNSELRKFTRPVLHQMKI</sequence>